<dbReference type="InterPro" id="IPR041049">
    <property type="entry name" value="DUF5615"/>
</dbReference>
<dbReference type="Proteomes" id="UP001359308">
    <property type="component" value="Chromosome"/>
</dbReference>
<evidence type="ECO:0000313" key="3">
    <source>
        <dbReference type="Proteomes" id="UP001359308"/>
    </source>
</evidence>
<protein>
    <submittedName>
        <fullName evidence="2">DUF5615 family PIN-like protein</fullName>
    </submittedName>
</protein>
<dbReference type="EMBL" id="CP104311">
    <property type="protein sequence ID" value="WWF03527.1"/>
    <property type="molecule type" value="Genomic_DNA"/>
</dbReference>
<sequence length="127" mass="14432">MSVRILLNENFPAPSVQPLRDAGLDVLAIAESCPGMKDPEVLELAVAEQRWLVTFDRDYGELIFARKNPAPPAVILFRGASYRPEEPAEWMLRLLQNREECLGKFVVFDGETSRSRPLLRRIVHGQE</sequence>
<evidence type="ECO:0000313" key="2">
    <source>
        <dbReference type="EMBL" id="WWF03527.1"/>
    </source>
</evidence>
<feature type="domain" description="DUF5615" evidence="1">
    <location>
        <begin position="4"/>
        <end position="103"/>
    </location>
</feature>
<organism evidence="2 3">
    <name type="scientific">Methylococcus capsulatus</name>
    <dbReference type="NCBI Taxonomy" id="414"/>
    <lineage>
        <taxon>Bacteria</taxon>
        <taxon>Pseudomonadati</taxon>
        <taxon>Pseudomonadota</taxon>
        <taxon>Gammaproteobacteria</taxon>
        <taxon>Methylococcales</taxon>
        <taxon>Methylococcaceae</taxon>
        <taxon>Methylococcus</taxon>
    </lineage>
</organism>
<name>A0ABZ2FBG5_METCP</name>
<accession>A0ABZ2FBG5</accession>
<evidence type="ECO:0000259" key="1">
    <source>
        <dbReference type="Pfam" id="PF18480"/>
    </source>
</evidence>
<proteinExistence type="predicted"/>
<dbReference type="RefSeq" id="WP_198322776.1">
    <property type="nucleotide sequence ID" value="NZ_CP104311.1"/>
</dbReference>
<gene>
    <name evidence="2" type="ORF">N4J17_07905</name>
</gene>
<reference evidence="2 3" key="1">
    <citation type="submission" date="2022-09" db="EMBL/GenBank/DDBJ databases">
        <authorList>
            <person name="Giprobiosintez L."/>
        </authorList>
    </citation>
    <scope>NUCLEOTIDE SEQUENCE [LARGE SCALE GENOMIC DNA]</scope>
    <source>
        <strain evidence="3">VKPM-B-12549 (GBS-15)</strain>
    </source>
</reference>
<keyword evidence="3" id="KW-1185">Reference proteome</keyword>
<dbReference type="Pfam" id="PF18480">
    <property type="entry name" value="DUF5615"/>
    <property type="match status" value="1"/>
</dbReference>